<evidence type="ECO:0000256" key="5">
    <source>
        <dbReference type="ARBA" id="ARBA00022741"/>
    </source>
</evidence>
<dbReference type="PANTHER" id="PTHR30195">
    <property type="entry name" value="TYPE I SITE-SPECIFIC DEOXYRIBONUCLEASE PROTEIN SUBUNIT M AND R"/>
    <property type="match status" value="1"/>
</dbReference>
<evidence type="ECO:0000256" key="1">
    <source>
        <dbReference type="ARBA" id="ARBA00000851"/>
    </source>
</evidence>
<evidence type="ECO:0000256" key="2">
    <source>
        <dbReference type="ARBA" id="ARBA00008598"/>
    </source>
</evidence>
<keyword evidence="5" id="KW-0547">Nucleotide-binding</keyword>
<name>A0A3R9J0X0_STROR</name>
<evidence type="ECO:0000256" key="7">
    <source>
        <dbReference type="ARBA" id="ARBA00022759"/>
    </source>
</evidence>
<dbReference type="InterPro" id="IPR014001">
    <property type="entry name" value="Helicase_ATP-bd"/>
</dbReference>
<dbReference type="EC" id="3.1.21.3" evidence="3"/>
<feature type="domain" description="Helicase ATP-binding" evidence="11">
    <location>
        <begin position="316"/>
        <end position="482"/>
    </location>
</feature>
<comment type="similarity">
    <text evidence="2">Belongs to the HsdR family.</text>
</comment>
<dbReference type="EMBL" id="RJNK01000003">
    <property type="protein sequence ID" value="RSI64726.1"/>
    <property type="molecule type" value="Genomic_DNA"/>
</dbReference>
<dbReference type="GO" id="GO:0003677">
    <property type="term" value="F:DNA binding"/>
    <property type="evidence" value="ECO:0007669"/>
    <property type="project" value="UniProtKB-KW"/>
</dbReference>
<evidence type="ECO:0000256" key="3">
    <source>
        <dbReference type="ARBA" id="ARBA00012654"/>
    </source>
</evidence>
<dbReference type="PANTHER" id="PTHR30195:SF15">
    <property type="entry name" value="TYPE I RESTRICTION ENZYME HINDI ENDONUCLEASE SUBUNIT"/>
    <property type="match status" value="1"/>
</dbReference>
<protein>
    <recommendedName>
        <fullName evidence="3">type I site-specific deoxyribonuclease</fullName>
        <ecNumber evidence="3">3.1.21.3</ecNumber>
    </recommendedName>
</protein>
<dbReference type="CDD" id="cd22332">
    <property type="entry name" value="HsdR_N"/>
    <property type="match status" value="1"/>
</dbReference>
<sequence>MAKKKDFSELTRVQIPAALHLMRLGYTYLPRNGKEIAERDPDTNILVSVFKEQFLKFNNYLTEEDFERELANIKLELDQNDLGRSFFRRLQGQEDTVYIDWENPEANTFHLALEVTCKNGQDEFRPDIVVFINGLPLSYIEVKQPNAIRDGKTGIQSEQDRTRQRFENRKFRRFNNITQLIALSDNLPYISGQGQQKQGSYYGSNAYSKTKFNAFKEEREEDFLHSLATLTEDQIDFVLDDMNHFALKSQPEFETNLNPDTPCNAFLSSLYQKERLLFMLRFGLVYVEEESKDGQMQLQKHVMRYPQYFATRAIEETIAKGVKKGVIWHTQGSGKTALAFFNIRYLTNYFSKQGIVPQFYFVVDRLDLADQAFKEFTKRGLKVKRINSPQELNQKQDGYDVAVVNIQKFKDNSDLTDRSGYDLNRQNIYFIDEAHRSYNERGSYLPNLYQADTNAIKIALTGTPLITYKKDGKTKENHATTRDIFGDYIHKYYYNQSIDDGFTLRLMREDIETSYKDNLRSINEEIQRGGLSKEDIFAHPRYVEPMLDFIIEDFNRARDVIFDDQTIGGMIVCDSSKQARELEKQLEKRRKAGTINLTSALILHDEGDKEEKKDKVDAYKEGKIDLIIVYSMLLTGFDAPRLKRLYLGRKIKAHNLLQTLTRVNRPYKDYLFGYVIDFADISKEFDRTNRAYLEELNQEYDTALTGENGEDVFGSLFVPSDEISHELSKTELILLDYPTDNLEYFSQAINDTKDRRQLIDLRKALESIKQYYNIARLLGYHQLIEQIDIAQVATLLNILSRRMLTLSLIDKPADFSSQTLLNLAMSETSFSFVKIAEEELRLAANDLEDWRRRVATRIKKQRDEKDPEWVSLYEEFQRIMQKHFIYGQEGYTMENIKETQKDYEELFKSVEDYYTRMRRLTMNFNGDEMAARSYKHVTNSTMVSEFPAIYHVIKGSKVKLDHRIGQNQGVLDNEEYLKRMIREQARKEMKKNQSASNMAKQDFDRLVESLFEEYEQEYQH</sequence>
<dbReference type="GO" id="GO:0005524">
    <property type="term" value="F:ATP binding"/>
    <property type="evidence" value="ECO:0007669"/>
    <property type="project" value="UniProtKB-KW"/>
</dbReference>
<evidence type="ECO:0000256" key="9">
    <source>
        <dbReference type="ARBA" id="ARBA00022840"/>
    </source>
</evidence>
<evidence type="ECO:0000256" key="6">
    <source>
        <dbReference type="ARBA" id="ARBA00022747"/>
    </source>
</evidence>
<dbReference type="GO" id="GO:0009307">
    <property type="term" value="P:DNA restriction-modification system"/>
    <property type="evidence" value="ECO:0007669"/>
    <property type="project" value="UniProtKB-KW"/>
</dbReference>
<keyword evidence="6" id="KW-0680">Restriction system</keyword>
<dbReference type="Gene3D" id="3.40.50.300">
    <property type="entry name" value="P-loop containing nucleotide triphosphate hydrolases"/>
    <property type="match status" value="2"/>
</dbReference>
<accession>A0A3R9J0X0</accession>
<proteinExistence type="inferred from homology"/>
<dbReference type="OrthoDB" id="9758243at2"/>
<dbReference type="InterPro" id="IPR040980">
    <property type="entry name" value="SWI2_SNF2"/>
</dbReference>
<keyword evidence="4" id="KW-0540">Nuclease</keyword>
<dbReference type="SUPFAM" id="SSF52540">
    <property type="entry name" value="P-loop containing nucleoside triphosphate hydrolases"/>
    <property type="match status" value="2"/>
</dbReference>
<dbReference type="InterPro" id="IPR007409">
    <property type="entry name" value="Restrct_endonuc_type1_HsdR_N"/>
</dbReference>
<evidence type="ECO:0000256" key="4">
    <source>
        <dbReference type="ARBA" id="ARBA00022722"/>
    </source>
</evidence>
<dbReference type="InterPro" id="IPR051268">
    <property type="entry name" value="Type-I_R_enzyme_R_subunit"/>
</dbReference>
<dbReference type="SMART" id="SM00487">
    <property type="entry name" value="DEXDc"/>
    <property type="match status" value="1"/>
</dbReference>
<evidence type="ECO:0000313" key="12">
    <source>
        <dbReference type="EMBL" id="RSI64726.1"/>
    </source>
</evidence>
<keyword evidence="10" id="KW-0238">DNA-binding</keyword>
<comment type="catalytic activity">
    <reaction evidence="1">
        <text>Endonucleolytic cleavage of DNA to give random double-stranded fragments with terminal 5'-phosphates, ATP is simultaneously hydrolyzed.</text>
        <dbReference type="EC" id="3.1.21.3"/>
    </reaction>
</comment>
<evidence type="ECO:0000256" key="8">
    <source>
        <dbReference type="ARBA" id="ARBA00022801"/>
    </source>
</evidence>
<dbReference type="GO" id="GO:0009035">
    <property type="term" value="F:type I site-specific deoxyribonuclease activity"/>
    <property type="evidence" value="ECO:0007669"/>
    <property type="project" value="UniProtKB-EC"/>
</dbReference>
<evidence type="ECO:0000313" key="13">
    <source>
        <dbReference type="Proteomes" id="UP000272252"/>
    </source>
</evidence>
<dbReference type="Pfam" id="PF18766">
    <property type="entry name" value="SWI2_SNF2"/>
    <property type="match status" value="1"/>
</dbReference>
<reference evidence="12 13" key="1">
    <citation type="submission" date="2018-11" db="EMBL/GenBank/DDBJ databases">
        <title>Species Designations Belie Phenotypic and Genotypic Heterogeneity in Oral Streptococci.</title>
        <authorList>
            <person name="Velsko I."/>
        </authorList>
    </citation>
    <scope>NUCLEOTIDE SEQUENCE [LARGE SCALE GENOMIC DNA]</scope>
    <source>
        <strain evidence="12 13">BCC59</strain>
    </source>
</reference>
<dbReference type="InterPro" id="IPR027417">
    <property type="entry name" value="P-loop_NTPase"/>
</dbReference>
<keyword evidence="9" id="KW-0067">ATP-binding</keyword>
<dbReference type="Pfam" id="PF22679">
    <property type="entry name" value="T1R_D3-like"/>
    <property type="match status" value="1"/>
</dbReference>
<dbReference type="Pfam" id="PF04313">
    <property type="entry name" value="HSDR_N"/>
    <property type="match status" value="1"/>
</dbReference>
<dbReference type="PROSITE" id="PS51192">
    <property type="entry name" value="HELICASE_ATP_BIND_1"/>
    <property type="match status" value="1"/>
</dbReference>
<dbReference type="RefSeq" id="WP_125449319.1">
    <property type="nucleotide sequence ID" value="NZ_RJNK01000003.1"/>
</dbReference>
<evidence type="ECO:0000259" key="11">
    <source>
        <dbReference type="PROSITE" id="PS51192"/>
    </source>
</evidence>
<comment type="caution">
    <text evidence="12">The sequence shown here is derived from an EMBL/GenBank/DDBJ whole genome shotgun (WGS) entry which is preliminary data.</text>
</comment>
<dbReference type="Gene3D" id="3.90.1570.50">
    <property type="match status" value="1"/>
</dbReference>
<gene>
    <name evidence="12" type="primary">hsdR</name>
    <name evidence="12" type="ORF">D8862_05965</name>
</gene>
<keyword evidence="7" id="KW-0255">Endonuclease</keyword>
<organism evidence="12 13">
    <name type="scientific">Streptococcus oralis</name>
    <dbReference type="NCBI Taxonomy" id="1303"/>
    <lineage>
        <taxon>Bacteria</taxon>
        <taxon>Bacillati</taxon>
        <taxon>Bacillota</taxon>
        <taxon>Bacilli</taxon>
        <taxon>Lactobacillales</taxon>
        <taxon>Streptococcaceae</taxon>
        <taxon>Streptococcus</taxon>
    </lineage>
</organism>
<dbReference type="InterPro" id="IPR055180">
    <property type="entry name" value="HsdR_RecA-like_helicase_dom_2"/>
</dbReference>
<keyword evidence="8 12" id="KW-0378">Hydrolase</keyword>
<dbReference type="AlphaFoldDB" id="A0A3R9J0X0"/>
<evidence type="ECO:0000256" key="10">
    <source>
        <dbReference type="ARBA" id="ARBA00023125"/>
    </source>
</evidence>
<dbReference type="Proteomes" id="UP000272252">
    <property type="component" value="Unassembled WGS sequence"/>
</dbReference>